<evidence type="ECO:0000313" key="4">
    <source>
        <dbReference type="EMBL" id="KAA8628744.1"/>
    </source>
</evidence>
<feature type="compositionally biased region" description="Pro residues" evidence="2">
    <location>
        <begin position="747"/>
        <end position="762"/>
    </location>
</feature>
<feature type="region of interest" description="Disordered" evidence="2">
    <location>
        <begin position="915"/>
        <end position="956"/>
    </location>
</feature>
<dbReference type="SMART" id="SM00164">
    <property type="entry name" value="TBC"/>
    <property type="match status" value="1"/>
</dbReference>
<feature type="compositionally biased region" description="Polar residues" evidence="2">
    <location>
        <begin position="688"/>
        <end position="713"/>
    </location>
</feature>
<dbReference type="PROSITE" id="PS50086">
    <property type="entry name" value="TBC_RABGAP"/>
    <property type="match status" value="1"/>
</dbReference>
<evidence type="ECO:0000256" key="1">
    <source>
        <dbReference type="ARBA" id="ARBA00022468"/>
    </source>
</evidence>
<accession>A0A8S8ZDZ9</accession>
<dbReference type="VEuPathDB" id="FungiDB:SMAC_00074"/>
<dbReference type="PANTHER" id="PTHR22957:SF337">
    <property type="entry name" value="TBC1 DOMAIN FAMILY MEMBER 5"/>
    <property type="match status" value="1"/>
</dbReference>
<keyword evidence="1" id="KW-0343">GTPase activation</keyword>
<name>A0A8S8ZDZ9_SORMA</name>
<dbReference type="FunFam" id="1.10.8.270:FF:000031">
    <property type="entry name" value="TBC1 domain family member 5"/>
    <property type="match status" value="1"/>
</dbReference>
<comment type="caution">
    <text evidence="4">The sequence shown here is derived from an EMBL/GenBank/DDBJ whole genome shotgun (WGS) entry which is preliminary data.</text>
</comment>
<feature type="region of interest" description="Disordered" evidence="2">
    <location>
        <begin position="377"/>
        <end position="408"/>
    </location>
</feature>
<evidence type="ECO:0000256" key="2">
    <source>
        <dbReference type="SAM" id="MobiDB-lite"/>
    </source>
</evidence>
<evidence type="ECO:0000313" key="5">
    <source>
        <dbReference type="Proteomes" id="UP000433876"/>
    </source>
</evidence>
<feature type="domain" description="Rab-GAP TBC" evidence="3">
    <location>
        <begin position="39"/>
        <end position="298"/>
    </location>
</feature>
<dbReference type="Gene3D" id="1.10.8.270">
    <property type="entry name" value="putative rabgap domain of human tbc1 domain family member 14 like domains"/>
    <property type="match status" value="1"/>
</dbReference>
<feature type="region of interest" description="Disordered" evidence="2">
    <location>
        <begin position="464"/>
        <end position="488"/>
    </location>
</feature>
<sequence length="956" mass="103138">MRPLSESKSRWEETLRYSSKPSSFSDLQQAIRCHPQDSPCLTGCRSVCWKILLLFRDSPTEKWAETLSGCRNAYTAIYEKHLRFIKHPELLAELPVDPLADDPDSPWEVVRKDELIRSEILQDVQRLPDDPLYHQDSVQVMILDILFLYCKINPGVGGYRQGMHELLAPIVHALTQDALDRKTVAADDEEVDPLMLDMLDSAYVEHDAYTIFSMLMARASAFYEVGSDKTGEQNTIIEKSRHIHDELLMQVDPELASHLKEVEILAQIFLIRWIRLLFGREFPFEQLLVLWDTIFALDPNLDLIDLICVAMLLRIRWTLLESDYAMALQLLLRYPVPPESQGPHTFVDDALYLRDHPNAAGGATIIFKHTGKHPLSLSSATAAPPSVTSPGPLPQPPASPSKHSGFGSLRQRTLGARSPLSSLQQPGGVEALLSGAAKNMIERGEKLGINQAVRDAMGEIKKGIQEARSSGSRTPAGRGSGSLRDGYQNQNQQVYHPPQHTVASMQRRNRQLAAMLDESVTSLKQLAAASGLGGETAADDKEKHVETVELAAARIQFVKACLEDSSLILPDLEESAAVVPEREPQVQVPSSPPPSASAPAFNALSLSPSHHRGSGDSRAPTVALDTTPVVMTSSVVEDEAAEGEGEEEGEVSISQASTITTFPSAPPGTRVEADDEPPEPPTEMMATLHNNITSINNKPKTDPSSSPVASQKLDSADPEPPSSSSSSSSPPQPQPQPQPQPESQEPQPEPQEPQPPTRPQPLPTRSTIAQSSFAWMLEPEDSPLPPLIPGPAFLSSSSLSPTNAHANANASHHSKNNPFPSPRSPTAAFPELGSSAALAKVVGGEPKTKPRKKSLGRSNRMSNASRERNAFLFGEDDDDNGVEHRAGVGGGSGGGGNKLGIGPLGDGIFGLEVISRTGKSGKSSKEKSSSGGGDGNGEDEGLKGDEGVEIEVEGGR</sequence>
<dbReference type="EMBL" id="NMPR01000165">
    <property type="protein sequence ID" value="KAA8628744.1"/>
    <property type="molecule type" value="Genomic_DNA"/>
</dbReference>
<organism evidence="4 5">
    <name type="scientific">Sordaria macrospora</name>
    <dbReference type="NCBI Taxonomy" id="5147"/>
    <lineage>
        <taxon>Eukaryota</taxon>
        <taxon>Fungi</taxon>
        <taxon>Dikarya</taxon>
        <taxon>Ascomycota</taxon>
        <taxon>Pezizomycotina</taxon>
        <taxon>Sordariomycetes</taxon>
        <taxon>Sordariomycetidae</taxon>
        <taxon>Sordariales</taxon>
        <taxon>Sordariaceae</taxon>
        <taxon>Sordaria</taxon>
    </lineage>
</organism>
<feature type="compositionally biased region" description="Low complexity" evidence="2">
    <location>
        <begin position="597"/>
        <end position="608"/>
    </location>
</feature>
<feature type="compositionally biased region" description="Gly residues" evidence="2">
    <location>
        <begin position="887"/>
        <end position="902"/>
    </location>
</feature>
<dbReference type="Gene3D" id="1.10.472.80">
    <property type="entry name" value="Ypt/Rab-GAP domain of gyp1p, domain 3"/>
    <property type="match status" value="1"/>
</dbReference>
<feature type="compositionally biased region" description="Low complexity" evidence="2">
    <location>
        <begin position="377"/>
        <end position="390"/>
    </location>
</feature>
<dbReference type="InterPro" id="IPR000195">
    <property type="entry name" value="Rab-GAP-TBC_dom"/>
</dbReference>
<feature type="region of interest" description="Disordered" evidence="2">
    <location>
        <begin position="579"/>
        <end position="902"/>
    </location>
</feature>
<reference evidence="4 5" key="1">
    <citation type="submission" date="2017-07" db="EMBL/GenBank/DDBJ databases">
        <title>Genome sequence of the Sordaria macrospora wild type strain R19027.</title>
        <authorList>
            <person name="Nowrousian M."/>
            <person name="Teichert I."/>
            <person name="Kueck U."/>
        </authorList>
    </citation>
    <scope>NUCLEOTIDE SEQUENCE [LARGE SCALE GENOMIC DNA]</scope>
    <source>
        <strain evidence="4 5">R19027</strain>
        <tissue evidence="4">Mycelium</tissue>
    </source>
</reference>
<feature type="compositionally biased region" description="Polar residues" evidence="2">
    <location>
        <begin position="653"/>
        <end position="663"/>
    </location>
</feature>
<dbReference type="FunFam" id="1.10.472.80:FF:000038">
    <property type="entry name" value="TBC1 domain family member 5"/>
    <property type="match status" value="1"/>
</dbReference>
<dbReference type="Pfam" id="PF00566">
    <property type="entry name" value="RabGAP-TBC"/>
    <property type="match status" value="1"/>
</dbReference>
<dbReference type="PANTHER" id="PTHR22957">
    <property type="entry name" value="TBC1 DOMAIN FAMILY MEMBER GTPASE-ACTIVATING PROTEIN"/>
    <property type="match status" value="1"/>
</dbReference>
<dbReference type="InterPro" id="IPR035969">
    <property type="entry name" value="Rab-GAP_TBC_sf"/>
</dbReference>
<protein>
    <recommendedName>
        <fullName evidence="3">Rab-GAP TBC domain-containing protein</fullName>
    </recommendedName>
</protein>
<evidence type="ECO:0000259" key="3">
    <source>
        <dbReference type="PROSITE" id="PS50086"/>
    </source>
</evidence>
<dbReference type="Proteomes" id="UP000433876">
    <property type="component" value="Unassembled WGS sequence"/>
</dbReference>
<dbReference type="SUPFAM" id="SSF47923">
    <property type="entry name" value="Ypt/Rab-GAP domain of gyp1p"/>
    <property type="match status" value="2"/>
</dbReference>
<dbReference type="AlphaFoldDB" id="A0A8S8ZDZ9"/>
<feature type="compositionally biased region" description="Acidic residues" evidence="2">
    <location>
        <begin position="947"/>
        <end position="956"/>
    </location>
</feature>
<gene>
    <name evidence="4" type="ORF">SMACR_00074</name>
</gene>
<feature type="compositionally biased region" description="Acidic residues" evidence="2">
    <location>
        <begin position="636"/>
        <end position="650"/>
    </location>
</feature>
<feature type="compositionally biased region" description="Pro residues" evidence="2">
    <location>
        <begin position="730"/>
        <end position="740"/>
    </location>
</feature>
<dbReference type="GO" id="GO:0005096">
    <property type="term" value="F:GTPase activator activity"/>
    <property type="evidence" value="ECO:0007669"/>
    <property type="project" value="UniProtKB-KW"/>
</dbReference>
<proteinExistence type="predicted"/>
<feature type="compositionally biased region" description="Polar residues" evidence="2">
    <location>
        <begin position="763"/>
        <end position="773"/>
    </location>
</feature>